<dbReference type="GO" id="GO:0050650">
    <property type="term" value="P:chondroitin sulfate proteoglycan biosynthetic process"/>
    <property type="evidence" value="ECO:0007669"/>
    <property type="project" value="TreeGrafter"/>
</dbReference>
<keyword evidence="6" id="KW-0479">Metal-binding</keyword>
<evidence type="ECO:0000256" key="7">
    <source>
        <dbReference type="ARBA" id="ARBA00022824"/>
    </source>
</evidence>
<dbReference type="Pfam" id="PF19349">
    <property type="entry name" value="DUF5927"/>
    <property type="match status" value="1"/>
</dbReference>
<reference evidence="17 18" key="1">
    <citation type="journal article" date="2014" name="ISME J.">
        <title>Adaptation of an abundant Roseobacter RCA organism to pelagic systems revealed by genomic and transcriptomic analyses.</title>
        <authorList>
            <person name="Voget S."/>
            <person name="Wemheuer B."/>
            <person name="Brinkhoff T."/>
            <person name="Vollmers J."/>
            <person name="Dietrich S."/>
            <person name="Giebel H.A."/>
            <person name="Beardsley C."/>
            <person name="Sardemann C."/>
            <person name="Bakenhus I."/>
            <person name="Billerbeck S."/>
            <person name="Daniel R."/>
            <person name="Simon M."/>
        </authorList>
    </citation>
    <scope>NUCLEOTIDE SEQUENCE [LARGE SCALE GENOMIC DNA]</scope>
    <source>
        <strain evidence="17 18">RCA23</strain>
    </source>
</reference>
<evidence type="ECO:0000256" key="15">
    <source>
        <dbReference type="SAM" id="MobiDB-lite"/>
    </source>
</evidence>
<evidence type="ECO:0000256" key="14">
    <source>
        <dbReference type="ARBA" id="ARBA00042865"/>
    </source>
</evidence>
<protein>
    <recommendedName>
        <fullName evidence="14">Peptide O-xylosyltransferase</fullName>
    </recommendedName>
</protein>
<evidence type="ECO:0000259" key="16">
    <source>
        <dbReference type="Pfam" id="PF19349"/>
    </source>
</evidence>
<name>A0AAN0RLU7_9RHOB</name>
<dbReference type="AlphaFoldDB" id="A0AAN0RLU7"/>
<sequence length="559" mass="64536">MLVHENLHRAEQLARHWVAGGCPVVIHVDSNVPDTTFKPFVAALGDEPKVKFSTRHRCEWGMWGLVAATLDASQILLDNFPEVRHVYLASGACMPLRPVQDLTAYLDRHPDTDFIESVSTAEANWAVDGLEIERFTLRFPFSWRKHRLLFDAYVNLQRRLRVKRKIPNGLIPHIGSQWWCLTRETLSQILRNPNRKATDRFFRRSWIPDETYFQTLSRRFARNLESRSLTLTKFDYRGRPHVFYDDHLRLLQRSNCFVARKIWPRADKLFDTFLRTSNDSPNTTEPQPDKINRLLAKASERRLKGRPGLAMQSRYPSRAAVRSQTAGHYAVFVGFSDLFEEFQPWLGQTLETITHGHLFAPERVEFANDATVYKGAMSDSAQVRDYNCGCFLRNLMWNSRGTHQSFHYGPFDTPKAYLNFVNDPHATIVIISGAWLLRYFHSGADISEMREDIAETQKVERMYLRAFEDNTSKAQVRIWTLADFLTDRVDYMRSALDLVQPGAGQAMHSMPNLVDLTGFGAFLEALKNQGLYQKRVGDYKEDDSAPAQRAARPRPYIVN</sequence>
<dbReference type="Proteomes" id="UP000028680">
    <property type="component" value="Chromosome"/>
</dbReference>
<keyword evidence="10" id="KW-0333">Golgi apparatus</keyword>
<keyword evidence="4" id="KW-0808">Transferase</keyword>
<evidence type="ECO:0000256" key="6">
    <source>
        <dbReference type="ARBA" id="ARBA00022723"/>
    </source>
</evidence>
<keyword evidence="11" id="KW-0472">Membrane</keyword>
<feature type="compositionally biased region" description="Low complexity" evidence="15">
    <location>
        <begin position="545"/>
        <end position="559"/>
    </location>
</feature>
<dbReference type="GO" id="GO:0015012">
    <property type="term" value="P:heparan sulfate proteoglycan biosynthetic process"/>
    <property type="evidence" value="ECO:0007669"/>
    <property type="project" value="TreeGrafter"/>
</dbReference>
<keyword evidence="5" id="KW-0812">Transmembrane</keyword>
<evidence type="ECO:0000256" key="8">
    <source>
        <dbReference type="ARBA" id="ARBA00022968"/>
    </source>
</evidence>
<accession>A0AAN0RLU7</accession>
<dbReference type="KEGG" id="ptp:RCA23_c30160"/>
<keyword evidence="3" id="KW-0328">Glycosyltransferase</keyword>
<dbReference type="PANTHER" id="PTHR46025">
    <property type="entry name" value="XYLOSYLTRANSFERASE OXT"/>
    <property type="match status" value="1"/>
</dbReference>
<dbReference type="InterPro" id="IPR043538">
    <property type="entry name" value="XYLT"/>
</dbReference>
<evidence type="ECO:0000256" key="2">
    <source>
        <dbReference type="ARBA" id="ARBA00004648"/>
    </source>
</evidence>
<comment type="subcellular location">
    <subcellularLocation>
        <location evidence="2">Endoplasmic reticulum membrane</location>
        <topology evidence="2">Single-pass type II membrane protein</topology>
    </subcellularLocation>
    <subcellularLocation>
        <location evidence="1">Golgi apparatus membrane</location>
        <topology evidence="1">Single-pass type II membrane protein</topology>
    </subcellularLocation>
</comment>
<keyword evidence="13" id="KW-0325">Glycoprotein</keyword>
<gene>
    <name evidence="17" type="ORF">RCA23_c30160</name>
</gene>
<evidence type="ECO:0000256" key="1">
    <source>
        <dbReference type="ARBA" id="ARBA00004323"/>
    </source>
</evidence>
<keyword evidence="8" id="KW-0735">Signal-anchor</keyword>
<dbReference type="InterPro" id="IPR003406">
    <property type="entry name" value="Glyco_trans_14"/>
</dbReference>
<proteinExistence type="predicted"/>
<evidence type="ECO:0000256" key="12">
    <source>
        <dbReference type="ARBA" id="ARBA00023157"/>
    </source>
</evidence>
<dbReference type="GO" id="GO:0016020">
    <property type="term" value="C:membrane"/>
    <property type="evidence" value="ECO:0007669"/>
    <property type="project" value="InterPro"/>
</dbReference>
<keyword evidence="12" id="KW-1015">Disulfide bond</keyword>
<evidence type="ECO:0000313" key="17">
    <source>
        <dbReference type="EMBL" id="AII88516.1"/>
    </source>
</evidence>
<dbReference type="GO" id="GO:0046872">
    <property type="term" value="F:metal ion binding"/>
    <property type="evidence" value="ECO:0007669"/>
    <property type="project" value="UniProtKB-KW"/>
</dbReference>
<feature type="domain" description="DUF5927" evidence="16">
    <location>
        <begin position="260"/>
        <end position="558"/>
    </location>
</feature>
<dbReference type="EMBL" id="CP003984">
    <property type="protein sequence ID" value="AII88516.1"/>
    <property type="molecule type" value="Genomic_DNA"/>
</dbReference>
<evidence type="ECO:0000256" key="11">
    <source>
        <dbReference type="ARBA" id="ARBA00023136"/>
    </source>
</evidence>
<evidence type="ECO:0000256" key="4">
    <source>
        <dbReference type="ARBA" id="ARBA00022679"/>
    </source>
</evidence>
<evidence type="ECO:0000256" key="13">
    <source>
        <dbReference type="ARBA" id="ARBA00023180"/>
    </source>
</evidence>
<keyword evidence="9" id="KW-1133">Transmembrane helix</keyword>
<dbReference type="Pfam" id="PF02485">
    <property type="entry name" value="Branch"/>
    <property type="match status" value="1"/>
</dbReference>
<feature type="region of interest" description="Disordered" evidence="15">
    <location>
        <begin position="537"/>
        <end position="559"/>
    </location>
</feature>
<evidence type="ECO:0000256" key="3">
    <source>
        <dbReference type="ARBA" id="ARBA00022676"/>
    </source>
</evidence>
<evidence type="ECO:0000256" key="5">
    <source>
        <dbReference type="ARBA" id="ARBA00022692"/>
    </source>
</evidence>
<evidence type="ECO:0000313" key="18">
    <source>
        <dbReference type="Proteomes" id="UP000028680"/>
    </source>
</evidence>
<keyword evidence="18" id="KW-1185">Reference proteome</keyword>
<keyword evidence="7" id="KW-0256">Endoplasmic reticulum</keyword>
<evidence type="ECO:0000256" key="10">
    <source>
        <dbReference type="ARBA" id="ARBA00023034"/>
    </source>
</evidence>
<dbReference type="InterPro" id="IPR045971">
    <property type="entry name" value="DUF5927"/>
</dbReference>
<dbReference type="GO" id="GO:0030158">
    <property type="term" value="F:protein xylosyltransferase activity"/>
    <property type="evidence" value="ECO:0007669"/>
    <property type="project" value="InterPro"/>
</dbReference>
<organism evidence="17 18">
    <name type="scientific">Planktomarina temperata RCA23</name>
    <dbReference type="NCBI Taxonomy" id="666509"/>
    <lineage>
        <taxon>Bacteria</taxon>
        <taxon>Pseudomonadati</taxon>
        <taxon>Pseudomonadota</taxon>
        <taxon>Alphaproteobacteria</taxon>
        <taxon>Rhodobacterales</taxon>
        <taxon>Paracoccaceae</taxon>
        <taxon>Planktomarina</taxon>
    </lineage>
</organism>
<dbReference type="PANTHER" id="PTHR46025:SF3">
    <property type="entry name" value="XYLOSYLTRANSFERASE OXT"/>
    <property type="match status" value="1"/>
</dbReference>
<evidence type="ECO:0000256" key="9">
    <source>
        <dbReference type="ARBA" id="ARBA00022989"/>
    </source>
</evidence>